<dbReference type="AlphaFoldDB" id="A0A1V4IC48"/>
<evidence type="ECO:0000313" key="8">
    <source>
        <dbReference type="Proteomes" id="UP000190080"/>
    </source>
</evidence>
<feature type="transmembrane region" description="Helical" evidence="5">
    <location>
        <begin position="5"/>
        <end position="29"/>
    </location>
</feature>
<dbReference type="RefSeq" id="WP_079427937.1">
    <property type="nucleotide sequence ID" value="NZ_MZGV01000081.1"/>
</dbReference>
<feature type="domain" description="NfeD-like C-terminal" evidence="6">
    <location>
        <begin position="85"/>
        <end position="140"/>
    </location>
</feature>
<keyword evidence="2 5" id="KW-0812">Transmembrane</keyword>
<evidence type="ECO:0000256" key="3">
    <source>
        <dbReference type="ARBA" id="ARBA00022989"/>
    </source>
</evidence>
<evidence type="ECO:0000256" key="1">
    <source>
        <dbReference type="ARBA" id="ARBA00004141"/>
    </source>
</evidence>
<feature type="transmembrane region" description="Helical" evidence="5">
    <location>
        <begin position="49"/>
        <end position="69"/>
    </location>
</feature>
<dbReference type="Gene3D" id="2.40.50.140">
    <property type="entry name" value="Nucleic acid-binding proteins"/>
    <property type="match status" value="1"/>
</dbReference>
<dbReference type="PANTHER" id="PTHR33507">
    <property type="entry name" value="INNER MEMBRANE PROTEIN YBBJ"/>
    <property type="match status" value="1"/>
</dbReference>
<dbReference type="InterPro" id="IPR012340">
    <property type="entry name" value="NA-bd_OB-fold"/>
</dbReference>
<comment type="caution">
    <text evidence="7">The sequence shown here is derived from an EMBL/GenBank/DDBJ whole genome shotgun (WGS) entry which is preliminary data.</text>
</comment>
<name>A0A1V4IC48_9CLOT</name>
<protein>
    <recommendedName>
        <fullName evidence="6">NfeD-like C-terminal domain-containing protein</fullName>
    </recommendedName>
</protein>
<dbReference type="InterPro" id="IPR052165">
    <property type="entry name" value="Membrane_assoc_protease"/>
</dbReference>
<dbReference type="PANTHER" id="PTHR33507:SF3">
    <property type="entry name" value="INNER MEMBRANE PROTEIN YBBJ"/>
    <property type="match status" value="1"/>
</dbReference>
<evidence type="ECO:0000256" key="5">
    <source>
        <dbReference type="SAM" id="Phobius"/>
    </source>
</evidence>
<dbReference type="SUPFAM" id="SSF141322">
    <property type="entry name" value="NfeD domain-like"/>
    <property type="match status" value="1"/>
</dbReference>
<dbReference type="EMBL" id="MZGV01000081">
    <property type="protein sequence ID" value="OPJ57526.1"/>
    <property type="molecule type" value="Genomic_DNA"/>
</dbReference>
<dbReference type="Pfam" id="PF01957">
    <property type="entry name" value="NfeD"/>
    <property type="match status" value="1"/>
</dbReference>
<organism evidence="7 8">
    <name type="scientific">Clostridium oryzae</name>
    <dbReference type="NCBI Taxonomy" id="1450648"/>
    <lineage>
        <taxon>Bacteria</taxon>
        <taxon>Bacillati</taxon>
        <taxon>Bacillota</taxon>
        <taxon>Clostridia</taxon>
        <taxon>Eubacteriales</taxon>
        <taxon>Clostridiaceae</taxon>
        <taxon>Clostridium</taxon>
    </lineage>
</organism>
<evidence type="ECO:0000256" key="2">
    <source>
        <dbReference type="ARBA" id="ARBA00022692"/>
    </source>
</evidence>
<dbReference type="OrthoDB" id="1726749at2"/>
<reference evidence="7 8" key="1">
    <citation type="submission" date="2017-03" db="EMBL/GenBank/DDBJ databases">
        <title>Genome sequence of Clostridium oryzae DSM 28571.</title>
        <authorList>
            <person name="Poehlein A."/>
            <person name="Daniel R."/>
        </authorList>
    </citation>
    <scope>NUCLEOTIDE SEQUENCE [LARGE SCALE GENOMIC DNA]</scope>
    <source>
        <strain evidence="7 8">DSM 28571</strain>
    </source>
</reference>
<comment type="subcellular location">
    <subcellularLocation>
        <location evidence="1">Membrane</location>
        <topology evidence="1">Multi-pass membrane protein</topology>
    </subcellularLocation>
</comment>
<keyword evidence="8" id="KW-1185">Reference proteome</keyword>
<dbReference type="Proteomes" id="UP000190080">
    <property type="component" value="Unassembled WGS sequence"/>
</dbReference>
<proteinExistence type="predicted"/>
<evidence type="ECO:0000313" key="7">
    <source>
        <dbReference type="EMBL" id="OPJ57526.1"/>
    </source>
</evidence>
<keyword evidence="4 5" id="KW-0472">Membrane</keyword>
<sequence length="141" mass="15522">MDSLLVIWIVIGFVALFIDIFTSTFIFVWFTVGSIAACIANITGYNVTIQILTFVLVSAVFMAVGYPLAKKTIKSTVKKIPTMEESYIGRVLTAESDFSDKTTVKVDGIYWTLKNSGEAIKKGDKIEITGIEGNKLVVKKI</sequence>
<dbReference type="STRING" id="1450648.CLORY_40550"/>
<dbReference type="InterPro" id="IPR002810">
    <property type="entry name" value="NfeD-like_C"/>
</dbReference>
<accession>A0A1V4IC48</accession>
<keyword evidence="3 5" id="KW-1133">Transmembrane helix</keyword>
<evidence type="ECO:0000259" key="6">
    <source>
        <dbReference type="Pfam" id="PF01957"/>
    </source>
</evidence>
<evidence type="ECO:0000256" key="4">
    <source>
        <dbReference type="ARBA" id="ARBA00023136"/>
    </source>
</evidence>
<dbReference type="GO" id="GO:0005886">
    <property type="term" value="C:plasma membrane"/>
    <property type="evidence" value="ECO:0007669"/>
    <property type="project" value="TreeGrafter"/>
</dbReference>
<gene>
    <name evidence="7" type="ORF">CLORY_40550</name>
</gene>